<dbReference type="InterPro" id="IPR004090">
    <property type="entry name" value="Chemotax_Me-accpt_rcpt"/>
</dbReference>
<keyword evidence="3" id="KW-0807">Transducer</keyword>
<dbReference type="PROSITE" id="PS50111">
    <property type="entry name" value="CHEMOTAXIS_TRANSDUC_2"/>
    <property type="match status" value="1"/>
</dbReference>
<comment type="similarity">
    <text evidence="2">Belongs to the methyl-accepting chemotaxis (MCP) protein family.</text>
</comment>
<keyword evidence="5" id="KW-0812">Transmembrane</keyword>
<dbReference type="PRINTS" id="PR00260">
    <property type="entry name" value="CHEMTRNSDUCR"/>
</dbReference>
<dbReference type="PROSITE" id="PS50885">
    <property type="entry name" value="HAMP"/>
    <property type="match status" value="1"/>
</dbReference>
<evidence type="ECO:0000256" key="1">
    <source>
        <dbReference type="ARBA" id="ARBA00022481"/>
    </source>
</evidence>
<dbReference type="CDD" id="cd06225">
    <property type="entry name" value="HAMP"/>
    <property type="match status" value="1"/>
</dbReference>
<gene>
    <name evidence="8" type="ORF">C6T65_11735</name>
</gene>
<dbReference type="InterPro" id="IPR047347">
    <property type="entry name" value="YvaQ-like_sensor"/>
</dbReference>
<organism evidence="8 9">
    <name type="scientific">Burkholderia vietnamiensis</name>
    <dbReference type="NCBI Taxonomy" id="60552"/>
    <lineage>
        <taxon>Bacteria</taxon>
        <taxon>Pseudomonadati</taxon>
        <taxon>Pseudomonadota</taxon>
        <taxon>Betaproteobacteria</taxon>
        <taxon>Burkholderiales</taxon>
        <taxon>Burkholderiaceae</taxon>
        <taxon>Burkholderia</taxon>
        <taxon>Burkholderia cepacia complex</taxon>
    </lineage>
</organism>
<evidence type="ECO:0000256" key="2">
    <source>
        <dbReference type="ARBA" id="ARBA00029447"/>
    </source>
</evidence>
<dbReference type="CDD" id="cd19411">
    <property type="entry name" value="MCP2201-like_sensor"/>
    <property type="match status" value="1"/>
</dbReference>
<sequence length="389" mass="40682">MKYLVNLRIGTRLRVGFGITLLLLMVTGGLAMLQASRIYGGTREIADNWLVSVQTLGEIRALANGVRRATLRSVLESEASAKNSQRSQHDAALASMKAAMASYEKLVSSPEERQLFDSMGKAWSAFLASDAKLLALSESGDAGFAAARSLATGESAMLFAQALDLVEQDVKLNRAGAGVATAEAATNYHSTLLLTGVLCGTALLLSVAVAWLITRSIVTPLGRAVGIAETVARGDLTSNIEVSGRDETSQLLLALRNMNARLQDVVGRVRSSSESIASGSAQIAAGNTDLSQRTEEQAASLEETAASMEQLTATVKQNTENARQGNTLAGNASEVAVRGGQVVAKVVDTMHDISHSSAKVAEIIAVIEGIAFQTNILALNAAVEAARAG</sequence>
<dbReference type="AlphaFoldDB" id="A0AA44Y2E1"/>
<evidence type="ECO:0000313" key="8">
    <source>
        <dbReference type="EMBL" id="PRH42232.1"/>
    </source>
</evidence>
<dbReference type="GO" id="GO:0006935">
    <property type="term" value="P:chemotaxis"/>
    <property type="evidence" value="ECO:0007669"/>
    <property type="project" value="InterPro"/>
</dbReference>
<dbReference type="InterPro" id="IPR004089">
    <property type="entry name" value="MCPsignal_dom"/>
</dbReference>
<name>A0AA44Y2E1_BURVI</name>
<feature type="transmembrane region" description="Helical" evidence="5">
    <location>
        <begin position="15"/>
        <end position="33"/>
    </location>
</feature>
<dbReference type="PROSITE" id="PS00538">
    <property type="entry name" value="CHEMOTAXIS_TRANSDUC_1"/>
    <property type="match status" value="1"/>
</dbReference>
<feature type="domain" description="Methyl-accepting transducer" evidence="6">
    <location>
        <begin position="272"/>
        <end position="389"/>
    </location>
</feature>
<evidence type="ECO:0000313" key="9">
    <source>
        <dbReference type="Proteomes" id="UP000237632"/>
    </source>
</evidence>
<comment type="caution">
    <text evidence="8">The sequence shown here is derived from an EMBL/GenBank/DDBJ whole genome shotgun (WGS) entry which is preliminary data.</text>
</comment>
<evidence type="ECO:0000256" key="3">
    <source>
        <dbReference type="PROSITE-ProRule" id="PRU00284"/>
    </source>
</evidence>
<dbReference type="SUPFAM" id="SSF58104">
    <property type="entry name" value="Methyl-accepting chemotaxis protein (MCP) signaling domain"/>
    <property type="match status" value="1"/>
</dbReference>
<dbReference type="Proteomes" id="UP000237632">
    <property type="component" value="Unassembled WGS sequence"/>
</dbReference>
<reference evidence="8 9" key="1">
    <citation type="submission" date="2018-03" db="EMBL/GenBank/DDBJ databases">
        <authorList>
            <person name="Nguyen K."/>
            <person name="Fouts D."/>
            <person name="Sutton G."/>
        </authorList>
    </citation>
    <scope>NUCLEOTIDE SEQUENCE [LARGE SCALE GENOMIC DNA]</scope>
    <source>
        <strain evidence="8 9">AU3578</strain>
    </source>
</reference>
<dbReference type="InterPro" id="IPR024478">
    <property type="entry name" value="HlyB_4HB_MCP"/>
</dbReference>
<dbReference type="GO" id="GO:0005886">
    <property type="term" value="C:plasma membrane"/>
    <property type="evidence" value="ECO:0007669"/>
    <property type="project" value="TreeGrafter"/>
</dbReference>
<dbReference type="GO" id="GO:0007165">
    <property type="term" value="P:signal transduction"/>
    <property type="evidence" value="ECO:0007669"/>
    <property type="project" value="UniProtKB-KW"/>
</dbReference>
<dbReference type="InterPro" id="IPR004091">
    <property type="entry name" value="Chemotax_Me-accpt_rcpt_Me-site"/>
</dbReference>
<dbReference type="Pfam" id="PF00672">
    <property type="entry name" value="HAMP"/>
    <property type="match status" value="1"/>
</dbReference>
<protein>
    <submittedName>
        <fullName evidence="8">Methyl-accepting chemotaxis protein</fullName>
    </submittedName>
</protein>
<keyword evidence="5" id="KW-0472">Membrane</keyword>
<dbReference type="RefSeq" id="WP_105856566.1">
    <property type="nucleotide sequence ID" value="NZ_PVHK01000083.1"/>
</dbReference>
<dbReference type="EMBL" id="PVHK01000083">
    <property type="protein sequence ID" value="PRH42232.1"/>
    <property type="molecule type" value="Genomic_DNA"/>
</dbReference>
<dbReference type="Pfam" id="PF00015">
    <property type="entry name" value="MCPsignal"/>
    <property type="match status" value="1"/>
</dbReference>
<proteinExistence type="inferred from homology"/>
<dbReference type="GO" id="GO:0004888">
    <property type="term" value="F:transmembrane signaling receptor activity"/>
    <property type="evidence" value="ECO:0007669"/>
    <property type="project" value="InterPro"/>
</dbReference>
<dbReference type="InterPro" id="IPR051310">
    <property type="entry name" value="MCP_chemotaxis"/>
</dbReference>
<evidence type="ECO:0000256" key="4">
    <source>
        <dbReference type="SAM" id="Coils"/>
    </source>
</evidence>
<dbReference type="PANTHER" id="PTHR43531">
    <property type="entry name" value="PROTEIN ICFG"/>
    <property type="match status" value="1"/>
</dbReference>
<keyword evidence="1" id="KW-0488">Methylation</keyword>
<dbReference type="Pfam" id="PF12729">
    <property type="entry name" value="4HB_MCP_1"/>
    <property type="match status" value="1"/>
</dbReference>
<accession>A0AA44Y2E1</accession>
<evidence type="ECO:0000259" key="6">
    <source>
        <dbReference type="PROSITE" id="PS50111"/>
    </source>
</evidence>
<evidence type="ECO:0000256" key="5">
    <source>
        <dbReference type="SAM" id="Phobius"/>
    </source>
</evidence>
<keyword evidence="4" id="KW-0175">Coiled coil</keyword>
<dbReference type="Gene3D" id="1.10.287.950">
    <property type="entry name" value="Methyl-accepting chemotaxis protein"/>
    <property type="match status" value="1"/>
</dbReference>
<dbReference type="SMART" id="SM00304">
    <property type="entry name" value="HAMP"/>
    <property type="match status" value="1"/>
</dbReference>
<dbReference type="InterPro" id="IPR003660">
    <property type="entry name" value="HAMP_dom"/>
</dbReference>
<dbReference type="PANTHER" id="PTHR43531:SF14">
    <property type="entry name" value="METHYL-ACCEPTING CHEMOTAXIS PROTEIN I-RELATED"/>
    <property type="match status" value="1"/>
</dbReference>
<keyword evidence="5" id="KW-1133">Transmembrane helix</keyword>
<feature type="transmembrane region" description="Helical" evidence="5">
    <location>
        <begin position="192"/>
        <end position="213"/>
    </location>
</feature>
<evidence type="ECO:0000259" key="7">
    <source>
        <dbReference type="PROSITE" id="PS50885"/>
    </source>
</evidence>
<feature type="non-terminal residue" evidence="8">
    <location>
        <position position="389"/>
    </location>
</feature>
<feature type="coiled-coil region" evidence="4">
    <location>
        <begin position="291"/>
        <end position="321"/>
    </location>
</feature>
<feature type="domain" description="HAMP" evidence="7">
    <location>
        <begin position="215"/>
        <end position="267"/>
    </location>
</feature>